<dbReference type="AlphaFoldDB" id="R6N5S4"/>
<dbReference type="Proteomes" id="UP000018168">
    <property type="component" value="Unassembled WGS sequence"/>
</dbReference>
<organism evidence="2 3">
    <name type="scientific">[Clostridium] leptum CAG:27</name>
    <dbReference type="NCBI Taxonomy" id="1263068"/>
    <lineage>
        <taxon>Bacteria</taxon>
        <taxon>Bacillati</taxon>
        <taxon>Bacillota</taxon>
        <taxon>Clostridia</taxon>
        <taxon>Eubacteriales</taxon>
        <taxon>Oscillospiraceae</taxon>
        <taxon>Oscillospiraceae incertae sedis</taxon>
    </lineage>
</organism>
<name>R6N5S4_9FIRM</name>
<evidence type="ECO:0000313" key="2">
    <source>
        <dbReference type="EMBL" id="CDC03694.1"/>
    </source>
</evidence>
<evidence type="ECO:0000313" key="3">
    <source>
        <dbReference type="Proteomes" id="UP000018168"/>
    </source>
</evidence>
<sequence length="82" mass="9585">MDVETKEMLQAIIAGMDGLEKRLNENIKEEIRGVKILIENDVSKRIDSLFDGYKLAHEKQWELERKMEQLEKRLEALEARAG</sequence>
<feature type="coiled-coil region" evidence="1">
    <location>
        <begin position="53"/>
        <end position="80"/>
    </location>
</feature>
<reference evidence="2" key="1">
    <citation type="submission" date="2012-11" db="EMBL/GenBank/DDBJ databases">
        <title>Dependencies among metagenomic species, viruses, plasmids and units of genetic variation.</title>
        <authorList>
            <person name="Nielsen H.B."/>
            <person name="Almeida M."/>
            <person name="Juncker A.S."/>
            <person name="Rasmussen S."/>
            <person name="Li J."/>
            <person name="Sunagawa S."/>
            <person name="Plichta D."/>
            <person name="Gautier L."/>
            <person name="Le Chatelier E."/>
            <person name="Peletier E."/>
            <person name="Bonde I."/>
            <person name="Nielsen T."/>
            <person name="Manichanh C."/>
            <person name="Arumugam M."/>
            <person name="Batto J."/>
            <person name="Santos M.B.Q.D."/>
            <person name="Blom N."/>
            <person name="Borruel N."/>
            <person name="Burgdorf K.S."/>
            <person name="Boumezbeur F."/>
            <person name="Casellas F."/>
            <person name="Dore J."/>
            <person name="Guarner F."/>
            <person name="Hansen T."/>
            <person name="Hildebrand F."/>
            <person name="Kaas R.S."/>
            <person name="Kennedy S."/>
            <person name="Kristiansen K."/>
            <person name="Kultima J.R."/>
            <person name="Leonard P."/>
            <person name="Levenez F."/>
            <person name="Lund O."/>
            <person name="Moumen B."/>
            <person name="Le Paslier D."/>
            <person name="Pons N."/>
            <person name="Pedersen O."/>
            <person name="Prifti E."/>
            <person name="Qin J."/>
            <person name="Raes J."/>
            <person name="Tap J."/>
            <person name="Tims S."/>
            <person name="Ussery D.W."/>
            <person name="Yamada T."/>
            <person name="MetaHit consortium"/>
            <person name="Renault P."/>
            <person name="Sicheritz-Ponten T."/>
            <person name="Bork P."/>
            <person name="Wang J."/>
            <person name="Brunak S."/>
            <person name="Ehrlich S.D."/>
        </authorList>
    </citation>
    <scope>NUCLEOTIDE SEQUENCE [LARGE SCALE GENOMIC DNA]</scope>
</reference>
<gene>
    <name evidence="2" type="ORF">BN578_01695</name>
</gene>
<dbReference type="EMBL" id="CBEP010000014">
    <property type="protein sequence ID" value="CDC03694.1"/>
    <property type="molecule type" value="Genomic_DNA"/>
</dbReference>
<accession>R6N5S4</accession>
<protein>
    <submittedName>
        <fullName evidence="2">Uncharacterized protein</fullName>
    </submittedName>
</protein>
<proteinExistence type="predicted"/>
<comment type="caution">
    <text evidence="2">The sequence shown here is derived from an EMBL/GenBank/DDBJ whole genome shotgun (WGS) entry which is preliminary data.</text>
</comment>
<keyword evidence="1" id="KW-0175">Coiled coil</keyword>
<evidence type="ECO:0000256" key="1">
    <source>
        <dbReference type="SAM" id="Coils"/>
    </source>
</evidence>